<dbReference type="GeneID" id="28842691"/>
<keyword evidence="3" id="KW-1185">Reference proteome</keyword>
<feature type="region of interest" description="Disordered" evidence="1">
    <location>
        <begin position="299"/>
        <end position="329"/>
    </location>
</feature>
<dbReference type="Proteomes" id="UP000091956">
    <property type="component" value="Unassembled WGS sequence"/>
</dbReference>
<evidence type="ECO:0000313" key="3">
    <source>
        <dbReference type="Proteomes" id="UP000091956"/>
    </source>
</evidence>
<dbReference type="CDD" id="cd00065">
    <property type="entry name" value="FYVE_like_SF"/>
    <property type="match status" value="1"/>
</dbReference>
<evidence type="ECO:0000256" key="1">
    <source>
        <dbReference type="SAM" id="MobiDB-lite"/>
    </source>
</evidence>
<dbReference type="EMBL" id="KV460268">
    <property type="protein sequence ID" value="OBT92377.1"/>
    <property type="molecule type" value="Genomic_DNA"/>
</dbReference>
<reference evidence="2 3" key="1">
    <citation type="submission" date="2016-03" db="EMBL/GenBank/DDBJ databases">
        <title>Comparative genomics of Pseudogymnoascus destructans, the fungus causing white-nose syndrome of bats.</title>
        <authorList>
            <person name="Palmer J.M."/>
            <person name="Drees K.P."/>
            <person name="Foster J.T."/>
            <person name="Lindner D.L."/>
        </authorList>
    </citation>
    <scope>NUCLEOTIDE SEQUENCE [LARGE SCALE GENOMIC DNA]</scope>
    <source>
        <strain evidence="2 3">UAMH 10579</strain>
    </source>
</reference>
<dbReference type="STRING" id="342668.A0A1B8G982"/>
<sequence>MAVFVELPDDDTAPQDAADARYAAECQARAAFETGGLNSLSVADQPVVEVINANRNSITEVFACYPAATIITTHIDLNTLDSLARTCRQIRENLLQFRSQLISRTLRCSNDAVALDKNHTLRYRARATNWYFVEEDGVNTEGKVGECARDLVGGCRRCGVVVCRNCAIKPPAPILLHHRHRRLCPTCLSLPLPSLLSPPLPVPVPLTPVTTSTISRSVCQCASAGVWLCQPCGRGLKSADSTYDSIWRWRMQYSPTLAEGSRRCGRAGECGAAAVVEEEVDCDAMDLREGGDAVVDAAGGREGGVVSPTPSEGSAGGSGRSVSSGRRGAGYARHEIEGIGGVVKRKLIRRARVGACVEEWEDERGVGRFMIREKEGVRSWCGWCWRVVPGDEERGEWGI</sequence>
<name>A0A1B8G982_9PEZI</name>
<evidence type="ECO:0000313" key="2">
    <source>
        <dbReference type="EMBL" id="OBT92377.1"/>
    </source>
</evidence>
<dbReference type="AlphaFoldDB" id="A0A1B8G982"/>
<accession>A0A1B8G982</accession>
<dbReference type="SUPFAM" id="SSF57903">
    <property type="entry name" value="FYVE/PHD zinc finger"/>
    <property type="match status" value="1"/>
</dbReference>
<proteinExistence type="predicted"/>
<dbReference type="InterPro" id="IPR011011">
    <property type="entry name" value="Znf_FYVE_PHD"/>
</dbReference>
<feature type="compositionally biased region" description="Low complexity" evidence="1">
    <location>
        <begin position="320"/>
        <end position="329"/>
    </location>
</feature>
<dbReference type="OrthoDB" id="5288318at2759"/>
<protein>
    <submittedName>
        <fullName evidence="2">Uncharacterized protein</fullName>
    </submittedName>
</protein>
<dbReference type="RefSeq" id="XP_018126110.1">
    <property type="nucleotide sequence ID" value="XM_018278719.2"/>
</dbReference>
<organism evidence="2 3">
    <name type="scientific">Pseudogymnoascus verrucosus</name>
    <dbReference type="NCBI Taxonomy" id="342668"/>
    <lineage>
        <taxon>Eukaryota</taxon>
        <taxon>Fungi</taxon>
        <taxon>Dikarya</taxon>
        <taxon>Ascomycota</taxon>
        <taxon>Pezizomycotina</taxon>
        <taxon>Leotiomycetes</taxon>
        <taxon>Thelebolales</taxon>
        <taxon>Thelebolaceae</taxon>
        <taxon>Pseudogymnoascus</taxon>
    </lineage>
</organism>
<gene>
    <name evidence="2" type="ORF">VE01_09305</name>
</gene>
<reference evidence="3" key="2">
    <citation type="journal article" date="2018" name="Nat. Commun.">
        <title>Extreme sensitivity to ultraviolet light in the fungal pathogen causing white-nose syndrome of bats.</title>
        <authorList>
            <person name="Palmer J.M."/>
            <person name="Drees K.P."/>
            <person name="Foster J.T."/>
            <person name="Lindner D.L."/>
        </authorList>
    </citation>
    <scope>NUCLEOTIDE SEQUENCE [LARGE SCALE GENOMIC DNA]</scope>
    <source>
        <strain evidence="3">UAMH 10579</strain>
    </source>
</reference>